<evidence type="ECO:0000256" key="2">
    <source>
        <dbReference type="ARBA" id="ARBA00023015"/>
    </source>
</evidence>
<comment type="subcellular location">
    <subcellularLocation>
        <location evidence="1">Nucleus</location>
    </subcellularLocation>
</comment>
<dbReference type="InterPro" id="IPR044660">
    <property type="entry name" value="IBH1-like"/>
</dbReference>
<accession>W1NWE3</accession>
<dbReference type="Gramene" id="ERM99947">
    <property type="protein sequence ID" value="ERM99947"/>
    <property type="gene ID" value="AMTR_s00110p00112890"/>
</dbReference>
<keyword evidence="3" id="KW-0804">Transcription</keyword>
<dbReference type="HOGENOM" id="CLU_2323585_0_0_1"/>
<feature type="compositionally biased region" description="Polar residues" evidence="5">
    <location>
        <begin position="1"/>
        <end position="15"/>
    </location>
</feature>
<sequence>MGFCSKSASKDQNPCNVRPFPTKNRRKNGRKTEKMAGKESVEKKLVALQRLLPAGKSMKGDRIFEETAEYIVLLRTQVQILQKLVDLYSNGGCQCKEGG</sequence>
<evidence type="ECO:0000256" key="3">
    <source>
        <dbReference type="ARBA" id="ARBA00023163"/>
    </source>
</evidence>
<dbReference type="KEGG" id="atr:18427991"/>
<keyword evidence="7" id="KW-1185">Reference proteome</keyword>
<dbReference type="EMBL" id="KI394965">
    <property type="protein sequence ID" value="ERM99947.1"/>
    <property type="molecule type" value="Genomic_DNA"/>
</dbReference>
<name>W1NWE3_AMBTC</name>
<feature type="region of interest" description="Disordered" evidence="5">
    <location>
        <begin position="1"/>
        <end position="38"/>
    </location>
</feature>
<dbReference type="Proteomes" id="UP000017836">
    <property type="component" value="Unassembled WGS sequence"/>
</dbReference>
<gene>
    <name evidence="6" type="ORF">AMTR_s00110p00112890</name>
</gene>
<dbReference type="InterPro" id="IPR044549">
    <property type="entry name" value="bHLH_AtIBH1-like"/>
</dbReference>
<protein>
    <recommendedName>
        <fullName evidence="8">BHLH domain-containing protein</fullName>
    </recommendedName>
</protein>
<keyword evidence="4" id="KW-0539">Nucleus</keyword>
<keyword evidence="2" id="KW-0805">Transcription regulation</keyword>
<evidence type="ECO:0000256" key="4">
    <source>
        <dbReference type="ARBA" id="ARBA00023242"/>
    </source>
</evidence>
<dbReference type="OrthoDB" id="994442at2759"/>
<dbReference type="GO" id="GO:0005634">
    <property type="term" value="C:nucleus"/>
    <property type="evidence" value="ECO:0007669"/>
    <property type="project" value="UniProtKB-SubCell"/>
</dbReference>
<organism evidence="6 7">
    <name type="scientific">Amborella trichopoda</name>
    <dbReference type="NCBI Taxonomy" id="13333"/>
    <lineage>
        <taxon>Eukaryota</taxon>
        <taxon>Viridiplantae</taxon>
        <taxon>Streptophyta</taxon>
        <taxon>Embryophyta</taxon>
        <taxon>Tracheophyta</taxon>
        <taxon>Spermatophyta</taxon>
        <taxon>Magnoliopsida</taxon>
        <taxon>Amborellales</taxon>
        <taxon>Amborellaceae</taxon>
        <taxon>Amborella</taxon>
    </lineage>
</organism>
<evidence type="ECO:0000256" key="1">
    <source>
        <dbReference type="ARBA" id="ARBA00004123"/>
    </source>
</evidence>
<evidence type="ECO:0000313" key="6">
    <source>
        <dbReference type="EMBL" id="ERM99947.1"/>
    </source>
</evidence>
<dbReference type="eggNOG" id="ENOG502S6T9">
    <property type="taxonomic scope" value="Eukaryota"/>
</dbReference>
<dbReference type="AlphaFoldDB" id="W1NWE3"/>
<evidence type="ECO:0000313" key="7">
    <source>
        <dbReference type="Proteomes" id="UP000017836"/>
    </source>
</evidence>
<proteinExistence type="predicted"/>
<evidence type="ECO:0008006" key="8">
    <source>
        <dbReference type="Google" id="ProtNLM"/>
    </source>
</evidence>
<evidence type="ECO:0000256" key="5">
    <source>
        <dbReference type="SAM" id="MobiDB-lite"/>
    </source>
</evidence>
<dbReference type="CDD" id="cd11444">
    <property type="entry name" value="bHLH_AtIBH1_like"/>
    <property type="match status" value="1"/>
</dbReference>
<dbReference type="GO" id="GO:0006355">
    <property type="term" value="P:regulation of DNA-templated transcription"/>
    <property type="evidence" value="ECO:0007669"/>
    <property type="project" value="InterPro"/>
</dbReference>
<reference evidence="7" key="1">
    <citation type="journal article" date="2013" name="Science">
        <title>The Amborella genome and the evolution of flowering plants.</title>
        <authorList>
            <consortium name="Amborella Genome Project"/>
        </authorList>
    </citation>
    <scope>NUCLEOTIDE SEQUENCE [LARGE SCALE GENOMIC DNA]</scope>
</reference>
<dbReference type="PANTHER" id="PTHR33124">
    <property type="entry name" value="TRANSCRIPTION FACTOR IBH1-LIKE 1"/>
    <property type="match status" value="1"/>
</dbReference>
<dbReference type="PANTHER" id="PTHR33124:SF57">
    <property type="entry name" value="TRANSCRIPTION FACTOR UPBEAT-LIKE PROTEIN"/>
    <property type="match status" value="1"/>
</dbReference>